<dbReference type="Proteomes" id="UP001610334">
    <property type="component" value="Unassembled WGS sequence"/>
</dbReference>
<evidence type="ECO:0000313" key="3">
    <source>
        <dbReference type="Proteomes" id="UP001610334"/>
    </source>
</evidence>
<keyword evidence="3" id="KW-1185">Reference proteome</keyword>
<keyword evidence="1" id="KW-0812">Transmembrane</keyword>
<comment type="caution">
    <text evidence="2">The sequence shown here is derived from an EMBL/GenBank/DDBJ whole genome shotgun (WGS) entry which is preliminary data.</text>
</comment>
<evidence type="ECO:0000313" key="2">
    <source>
        <dbReference type="EMBL" id="KAL2817613.1"/>
    </source>
</evidence>
<dbReference type="EMBL" id="JBFXLT010000017">
    <property type="protein sequence ID" value="KAL2817613.1"/>
    <property type="molecule type" value="Genomic_DNA"/>
</dbReference>
<keyword evidence="1" id="KW-0472">Membrane</keyword>
<name>A0ABR4HQ51_9EURO</name>
<feature type="transmembrane region" description="Helical" evidence="1">
    <location>
        <begin position="76"/>
        <end position="96"/>
    </location>
</feature>
<evidence type="ECO:0000256" key="1">
    <source>
        <dbReference type="SAM" id="Phobius"/>
    </source>
</evidence>
<reference evidence="2 3" key="1">
    <citation type="submission" date="2024-07" db="EMBL/GenBank/DDBJ databases">
        <title>Section-level genome sequencing and comparative genomics of Aspergillus sections Usti and Cavernicolus.</title>
        <authorList>
            <consortium name="Lawrence Berkeley National Laboratory"/>
            <person name="Nybo J.L."/>
            <person name="Vesth T.C."/>
            <person name="Theobald S."/>
            <person name="Frisvad J.C."/>
            <person name="Larsen T.O."/>
            <person name="Kjaerboelling I."/>
            <person name="Rothschild-Mancinelli K."/>
            <person name="Lyhne E.K."/>
            <person name="Kogle M.E."/>
            <person name="Barry K."/>
            <person name="Clum A."/>
            <person name="Na H."/>
            <person name="Ledsgaard L."/>
            <person name="Lin J."/>
            <person name="Lipzen A."/>
            <person name="Kuo A."/>
            <person name="Riley R."/>
            <person name="Mondo S."/>
            <person name="Labutti K."/>
            <person name="Haridas S."/>
            <person name="Pangalinan J."/>
            <person name="Salamov A.A."/>
            <person name="Simmons B.A."/>
            <person name="Magnuson J.K."/>
            <person name="Chen J."/>
            <person name="Drula E."/>
            <person name="Henrissat B."/>
            <person name="Wiebenga A."/>
            <person name="Lubbers R.J."/>
            <person name="Gomes A.C."/>
            <person name="Makela M.R."/>
            <person name="Stajich J."/>
            <person name="Grigoriev I.V."/>
            <person name="Mortensen U.H."/>
            <person name="De Vries R.P."/>
            <person name="Baker S.E."/>
            <person name="Andersen M.R."/>
        </authorList>
    </citation>
    <scope>NUCLEOTIDE SEQUENCE [LARGE SCALE GENOMIC DNA]</scope>
    <source>
        <strain evidence="2 3">CBS 588.65</strain>
    </source>
</reference>
<protein>
    <submittedName>
        <fullName evidence="2">Uncharacterized protein</fullName>
    </submittedName>
</protein>
<gene>
    <name evidence="2" type="ORF">BJX63DRAFT_385523</name>
</gene>
<sequence length="180" mass="19860">MTDCHCECACPPVSQFQTPMDPTVPSFPPHVVTPTFWILTTLILLHTFIAFSLRIASGSCTYWLHPYLTSPLRKRAAIAIYTLILAVELHEGFYILKTDLALWSMLVGGAPSVVPYKENLSEWIDWTHGIVGISIPIGVTLGLGLGILVMQWACLTELGGVHVEEGEVVVLEEKDDDLLD</sequence>
<feature type="transmembrane region" description="Helical" evidence="1">
    <location>
        <begin position="36"/>
        <end position="56"/>
    </location>
</feature>
<keyword evidence="1" id="KW-1133">Transmembrane helix</keyword>
<feature type="transmembrane region" description="Helical" evidence="1">
    <location>
        <begin position="126"/>
        <end position="149"/>
    </location>
</feature>
<accession>A0ABR4HQ51</accession>
<proteinExistence type="predicted"/>
<organism evidence="2 3">
    <name type="scientific">Aspergillus granulosus</name>
    <dbReference type="NCBI Taxonomy" id="176169"/>
    <lineage>
        <taxon>Eukaryota</taxon>
        <taxon>Fungi</taxon>
        <taxon>Dikarya</taxon>
        <taxon>Ascomycota</taxon>
        <taxon>Pezizomycotina</taxon>
        <taxon>Eurotiomycetes</taxon>
        <taxon>Eurotiomycetidae</taxon>
        <taxon>Eurotiales</taxon>
        <taxon>Aspergillaceae</taxon>
        <taxon>Aspergillus</taxon>
        <taxon>Aspergillus subgen. Nidulantes</taxon>
    </lineage>
</organism>